<sequence>MKPDPENVNRLGFEAWADNVIVNIIENFEPGDEYDSYVVRIERYPSETNYVVSAYVDGKGWLTHNRSVKR</sequence>
<accession>A0A6J5N1I1</accession>
<evidence type="ECO:0000313" key="1">
    <source>
        <dbReference type="EMBL" id="CAB4149809.1"/>
    </source>
</evidence>
<gene>
    <name evidence="1" type="ORF">UFOVP549_2</name>
</gene>
<reference evidence="1" key="1">
    <citation type="submission" date="2020-04" db="EMBL/GenBank/DDBJ databases">
        <authorList>
            <person name="Chiriac C."/>
            <person name="Salcher M."/>
            <person name="Ghai R."/>
            <person name="Kavagutti S V."/>
        </authorList>
    </citation>
    <scope>NUCLEOTIDE SEQUENCE</scope>
</reference>
<name>A0A6J5N1I1_9CAUD</name>
<proteinExistence type="predicted"/>
<dbReference type="EMBL" id="LR796534">
    <property type="protein sequence ID" value="CAB4149809.1"/>
    <property type="molecule type" value="Genomic_DNA"/>
</dbReference>
<organism evidence="1">
    <name type="scientific">uncultured Caudovirales phage</name>
    <dbReference type="NCBI Taxonomy" id="2100421"/>
    <lineage>
        <taxon>Viruses</taxon>
        <taxon>Duplodnaviria</taxon>
        <taxon>Heunggongvirae</taxon>
        <taxon>Uroviricota</taxon>
        <taxon>Caudoviricetes</taxon>
        <taxon>Peduoviridae</taxon>
        <taxon>Maltschvirus</taxon>
        <taxon>Maltschvirus maltsch</taxon>
    </lineage>
</organism>
<protein>
    <submittedName>
        <fullName evidence="1">Uncharacterized protein</fullName>
    </submittedName>
</protein>